<dbReference type="CDD" id="cd02007">
    <property type="entry name" value="TPP_DXS"/>
    <property type="match status" value="1"/>
</dbReference>
<dbReference type="EC" id="2.2.1.7" evidence="11"/>
<sequence length="621" mass="67758">MYELLETVNSPGDLKKLSIPELEVLAKELRAFIIDSVSKTGGHLSSSLGCVELAIAIHYVFDTPEDKLIWDVGHQAYAHKILTGRREQMAHLRQYQGLSGFPKITESEFDAFGTGHSSTSISAALGMAVSARERGLRDRHHVAVIGDGAMTAGMVFEAMNCAGDMKDIRLLVILNDNDCSISPPVGALSKHFFSLMSGRFYAQARESVKALVRPIPRLYDLTRKAEEYSKGIVAPASTLFEEFGLNYHGPIDGHDLKALIPLLKNMKELPGPLVLHIVTEKGHGYEPAAHDPTQYHGISPFDVKVGIQAKAHAKTYTEVFSDWLCEIGAKDKKVVGITPAMESGSGLTNFAKKFPDRFFDVAIAEQHAVTFAAGLAIDGMKPVCAIYSTFSQRAFDQIVHDVALQNLPVLFPLDRGGIVGADGATHHGAFDLSFLRCIPNLVIMAPSDENEARRMLYTGYKYNGPAVVRYPRGKGPGVEIVEEMQELPLGEARVMRQSGAEKEKRVAILAFGSMVYQLLPLAEELDATLVDMRFVKPLDKEIIKEAAENHDLIVTAEENVIQGGAGSACLEAIAEFGGAVPVLQVGIPDKFVEQGDNSSLFKECGLDNDSIREKILNRLKA</sequence>
<dbReference type="FunFam" id="3.40.50.920:FF:000002">
    <property type="entry name" value="1-deoxy-D-xylulose-5-phosphate synthase"/>
    <property type="match status" value="1"/>
</dbReference>
<dbReference type="RefSeq" id="WP_066592768.1">
    <property type="nucleotide sequence ID" value="NZ_CAJTBZ010000034.1"/>
</dbReference>
<dbReference type="InterPro" id="IPR020826">
    <property type="entry name" value="Transketolase_BS"/>
</dbReference>
<evidence type="ECO:0000256" key="9">
    <source>
        <dbReference type="ARBA" id="ARBA00023229"/>
    </source>
</evidence>
<dbReference type="PANTHER" id="PTHR43322:SF5">
    <property type="entry name" value="1-DEOXY-D-XYLULOSE-5-PHOSPHATE SYNTHASE, CHLOROPLASTIC"/>
    <property type="match status" value="1"/>
</dbReference>
<feature type="binding site" evidence="11">
    <location>
        <position position="74"/>
    </location>
    <ligand>
        <name>thiamine diphosphate</name>
        <dbReference type="ChEBI" id="CHEBI:58937"/>
    </ligand>
</feature>
<dbReference type="Pfam" id="PF02780">
    <property type="entry name" value="Transketolase_C"/>
    <property type="match status" value="1"/>
</dbReference>
<dbReference type="UniPathway" id="UPA00064">
    <property type="reaction ID" value="UER00091"/>
</dbReference>
<evidence type="ECO:0000256" key="6">
    <source>
        <dbReference type="ARBA" id="ARBA00022842"/>
    </source>
</evidence>
<dbReference type="HAMAP" id="MF_00315">
    <property type="entry name" value="DXP_synth"/>
    <property type="match status" value="1"/>
</dbReference>
<dbReference type="EMBL" id="NHMP01000007">
    <property type="protein sequence ID" value="OXE45827.1"/>
    <property type="molecule type" value="Genomic_DNA"/>
</dbReference>
<dbReference type="Gene3D" id="3.40.50.920">
    <property type="match status" value="1"/>
</dbReference>
<dbReference type="GO" id="GO:0030976">
    <property type="term" value="F:thiamine pyrophosphate binding"/>
    <property type="evidence" value="ECO:0007669"/>
    <property type="project" value="UniProtKB-UniRule"/>
</dbReference>
<keyword evidence="7 11" id="KW-0784">Thiamine biosynthesis</keyword>
<dbReference type="PROSITE" id="PS00802">
    <property type="entry name" value="TRANSKETOLASE_2"/>
    <property type="match status" value="1"/>
</dbReference>
<keyword evidence="6 11" id="KW-0460">Magnesium</keyword>
<dbReference type="GO" id="GO:0016114">
    <property type="term" value="P:terpenoid biosynthetic process"/>
    <property type="evidence" value="ECO:0007669"/>
    <property type="project" value="UniProtKB-UniRule"/>
</dbReference>
<dbReference type="Proteomes" id="UP000214610">
    <property type="component" value="Unassembled WGS sequence"/>
</dbReference>
<dbReference type="GO" id="GO:0009228">
    <property type="term" value="P:thiamine biosynthetic process"/>
    <property type="evidence" value="ECO:0007669"/>
    <property type="project" value="UniProtKB-UniRule"/>
</dbReference>
<comment type="function">
    <text evidence="10 11">Catalyzes the acyloin condensation reaction between C atoms 2 and 3 of pyruvate and glyceraldehyde 3-phosphate to yield 1-deoxy-D-xylulose-5-phosphate (DXP).</text>
</comment>
<comment type="catalytic activity">
    <reaction evidence="11">
        <text>D-glyceraldehyde 3-phosphate + pyruvate + H(+) = 1-deoxy-D-xylulose 5-phosphate + CO2</text>
        <dbReference type="Rhea" id="RHEA:12605"/>
        <dbReference type="ChEBI" id="CHEBI:15361"/>
        <dbReference type="ChEBI" id="CHEBI:15378"/>
        <dbReference type="ChEBI" id="CHEBI:16526"/>
        <dbReference type="ChEBI" id="CHEBI:57792"/>
        <dbReference type="ChEBI" id="CHEBI:59776"/>
        <dbReference type="EC" id="2.2.1.7"/>
    </reaction>
</comment>
<dbReference type="InterPro" id="IPR029061">
    <property type="entry name" value="THDP-binding"/>
</dbReference>
<reference evidence="14" key="1">
    <citation type="submission" date="2017-05" db="EMBL/GenBank/DDBJ databases">
        <title>Improved OligoMM genomes.</title>
        <authorList>
            <person name="Garzetti D."/>
        </authorList>
    </citation>
    <scope>NUCLEOTIDE SEQUENCE [LARGE SCALE GENOMIC DNA]</scope>
    <source>
        <strain evidence="14">YL45</strain>
    </source>
</reference>
<comment type="cofactor">
    <cofactor evidence="11">
        <name>thiamine diphosphate</name>
        <dbReference type="ChEBI" id="CHEBI:58937"/>
    </cofactor>
    <text evidence="11">Binds 1 thiamine pyrophosphate per subunit.</text>
</comment>
<dbReference type="AlphaFoldDB" id="A0A227KFT3"/>
<evidence type="ECO:0000313" key="14">
    <source>
        <dbReference type="Proteomes" id="UP000214610"/>
    </source>
</evidence>
<dbReference type="GO" id="GO:0019288">
    <property type="term" value="P:isopentenyl diphosphate biosynthetic process, methylerythritol 4-phosphate pathway"/>
    <property type="evidence" value="ECO:0007669"/>
    <property type="project" value="TreeGrafter"/>
</dbReference>
<dbReference type="PROSITE" id="PS00801">
    <property type="entry name" value="TRANSKETOLASE_1"/>
    <property type="match status" value="1"/>
</dbReference>
<keyword evidence="9 11" id="KW-0414">Isoprene biosynthesis</keyword>
<evidence type="ECO:0000256" key="11">
    <source>
        <dbReference type="HAMAP-Rule" id="MF_00315"/>
    </source>
</evidence>
<feature type="domain" description="Transketolase-like pyrimidine-binding" evidence="12">
    <location>
        <begin position="314"/>
        <end position="478"/>
    </location>
</feature>
<dbReference type="InterPro" id="IPR005475">
    <property type="entry name" value="Transketolase-like_Pyr-bd"/>
</dbReference>
<dbReference type="CDD" id="cd07033">
    <property type="entry name" value="TPP_PYR_DXS_TK_like"/>
    <property type="match status" value="1"/>
</dbReference>
<proteinExistence type="inferred from homology"/>
<evidence type="ECO:0000259" key="12">
    <source>
        <dbReference type="SMART" id="SM00861"/>
    </source>
</evidence>
<dbReference type="SMART" id="SM00861">
    <property type="entry name" value="Transket_pyr"/>
    <property type="match status" value="1"/>
</dbReference>
<comment type="subunit">
    <text evidence="3 11">Homodimer.</text>
</comment>
<evidence type="ECO:0000256" key="1">
    <source>
        <dbReference type="ARBA" id="ARBA00004980"/>
    </source>
</evidence>
<dbReference type="GO" id="GO:0000287">
    <property type="term" value="F:magnesium ion binding"/>
    <property type="evidence" value="ECO:0007669"/>
    <property type="project" value="UniProtKB-UniRule"/>
</dbReference>
<dbReference type="NCBIfam" id="NF003933">
    <property type="entry name" value="PRK05444.2-2"/>
    <property type="match status" value="1"/>
</dbReference>
<keyword evidence="8 11" id="KW-0786">Thiamine pyrophosphate</keyword>
<accession>A0A227KFT3</accession>
<dbReference type="SUPFAM" id="SSF52922">
    <property type="entry name" value="TK C-terminal domain-like"/>
    <property type="match status" value="1"/>
</dbReference>
<evidence type="ECO:0000256" key="3">
    <source>
        <dbReference type="ARBA" id="ARBA00011738"/>
    </source>
</evidence>
<dbReference type="Pfam" id="PF02779">
    <property type="entry name" value="Transket_pyr"/>
    <property type="match status" value="1"/>
</dbReference>
<comment type="pathway">
    <text evidence="1 11">Metabolic intermediate biosynthesis; 1-deoxy-D-xylulose 5-phosphate biosynthesis; 1-deoxy-D-xylulose 5-phosphate from D-glyceraldehyde 3-phosphate and pyruvate: step 1/1.</text>
</comment>
<evidence type="ECO:0000256" key="10">
    <source>
        <dbReference type="ARBA" id="ARBA00055605"/>
    </source>
</evidence>
<feature type="binding site" evidence="11">
    <location>
        <position position="177"/>
    </location>
    <ligand>
        <name>thiamine diphosphate</name>
        <dbReference type="ChEBI" id="CHEBI:58937"/>
    </ligand>
</feature>
<dbReference type="GO" id="GO:0005829">
    <property type="term" value="C:cytosol"/>
    <property type="evidence" value="ECO:0007669"/>
    <property type="project" value="TreeGrafter"/>
</dbReference>
<evidence type="ECO:0000313" key="13">
    <source>
        <dbReference type="EMBL" id="OXE45827.1"/>
    </source>
</evidence>
<feature type="binding site" evidence="11">
    <location>
        <begin position="115"/>
        <end position="117"/>
    </location>
    <ligand>
        <name>thiamine diphosphate</name>
        <dbReference type="ChEBI" id="CHEBI:58937"/>
    </ligand>
</feature>
<gene>
    <name evidence="11" type="primary">dxs</name>
    <name evidence="13" type="ORF">ADH67_10425</name>
</gene>
<dbReference type="InterPro" id="IPR049557">
    <property type="entry name" value="Transketolase_CS"/>
</dbReference>
<keyword evidence="4 11" id="KW-0808">Transferase</keyword>
<dbReference type="NCBIfam" id="TIGR00204">
    <property type="entry name" value="dxs"/>
    <property type="match status" value="1"/>
</dbReference>
<comment type="caution">
    <text evidence="13">The sequence shown here is derived from an EMBL/GenBank/DDBJ whole genome shotgun (WGS) entry which is preliminary data.</text>
</comment>
<evidence type="ECO:0000256" key="2">
    <source>
        <dbReference type="ARBA" id="ARBA00011081"/>
    </source>
</evidence>
<dbReference type="Gene3D" id="3.40.50.970">
    <property type="match status" value="2"/>
</dbReference>
<dbReference type="Pfam" id="PF13292">
    <property type="entry name" value="DXP_synthase_N"/>
    <property type="match status" value="1"/>
</dbReference>
<evidence type="ECO:0000256" key="4">
    <source>
        <dbReference type="ARBA" id="ARBA00022679"/>
    </source>
</evidence>
<feature type="binding site" evidence="11">
    <location>
        <position position="285"/>
    </location>
    <ligand>
        <name>thiamine diphosphate</name>
        <dbReference type="ChEBI" id="CHEBI:58937"/>
    </ligand>
</feature>
<comment type="cofactor">
    <cofactor evidence="11">
        <name>Mg(2+)</name>
        <dbReference type="ChEBI" id="CHEBI:18420"/>
    </cofactor>
    <text evidence="11">Binds 1 Mg(2+) ion per subunit.</text>
</comment>
<dbReference type="SUPFAM" id="SSF52518">
    <property type="entry name" value="Thiamin diphosphate-binding fold (THDP-binding)"/>
    <property type="match status" value="2"/>
</dbReference>
<evidence type="ECO:0000256" key="8">
    <source>
        <dbReference type="ARBA" id="ARBA00023052"/>
    </source>
</evidence>
<name>A0A227KFT3_9BURK</name>
<evidence type="ECO:0000256" key="5">
    <source>
        <dbReference type="ARBA" id="ARBA00022723"/>
    </source>
</evidence>
<feature type="binding site" evidence="11">
    <location>
        <position position="365"/>
    </location>
    <ligand>
        <name>thiamine diphosphate</name>
        <dbReference type="ChEBI" id="CHEBI:58937"/>
    </ligand>
</feature>
<keyword evidence="5 11" id="KW-0479">Metal-binding</keyword>
<dbReference type="InterPro" id="IPR033248">
    <property type="entry name" value="Transketolase_C"/>
</dbReference>
<evidence type="ECO:0000256" key="7">
    <source>
        <dbReference type="ARBA" id="ARBA00022977"/>
    </source>
</evidence>
<dbReference type="FunFam" id="3.40.50.970:FF:000005">
    <property type="entry name" value="1-deoxy-D-xylulose-5-phosphate synthase"/>
    <property type="match status" value="1"/>
</dbReference>
<protein>
    <recommendedName>
        <fullName evidence="11">1-deoxy-D-xylulose-5-phosphate synthase</fullName>
        <ecNumber evidence="11">2.2.1.7</ecNumber>
    </recommendedName>
    <alternativeName>
        <fullName evidence="11">1-deoxyxylulose-5-phosphate synthase</fullName>
        <shortName evidence="11">DXP synthase</shortName>
        <shortName evidence="11">DXPS</shortName>
    </alternativeName>
</protein>
<feature type="binding site" evidence="11">
    <location>
        <position position="177"/>
    </location>
    <ligand>
        <name>Mg(2+)</name>
        <dbReference type="ChEBI" id="CHEBI:18420"/>
    </ligand>
</feature>
<dbReference type="InterPro" id="IPR005477">
    <property type="entry name" value="Dxylulose-5-P_synthase"/>
</dbReference>
<comment type="similarity">
    <text evidence="2 11">Belongs to the transketolase family. DXPS subfamily.</text>
</comment>
<dbReference type="InterPro" id="IPR009014">
    <property type="entry name" value="Transketo_C/PFOR_II"/>
</dbReference>
<feature type="binding site" evidence="11">
    <location>
        <begin position="148"/>
        <end position="149"/>
    </location>
    <ligand>
        <name>thiamine diphosphate</name>
        <dbReference type="ChEBI" id="CHEBI:58937"/>
    </ligand>
</feature>
<keyword evidence="14" id="KW-1185">Reference proteome</keyword>
<feature type="binding site" evidence="11">
    <location>
        <position position="147"/>
    </location>
    <ligand>
        <name>Mg(2+)</name>
        <dbReference type="ChEBI" id="CHEBI:18420"/>
    </ligand>
</feature>
<organism evidence="13 14">
    <name type="scientific">Turicimonas muris</name>
    <dbReference type="NCBI Taxonomy" id="1796652"/>
    <lineage>
        <taxon>Bacteria</taxon>
        <taxon>Pseudomonadati</taxon>
        <taxon>Pseudomonadota</taxon>
        <taxon>Betaproteobacteria</taxon>
        <taxon>Burkholderiales</taxon>
        <taxon>Sutterellaceae</taxon>
        <taxon>Turicimonas</taxon>
    </lineage>
</organism>
<dbReference type="GO" id="GO:0008661">
    <property type="term" value="F:1-deoxy-D-xylulose-5-phosphate synthase activity"/>
    <property type="evidence" value="ECO:0007669"/>
    <property type="project" value="UniProtKB-UniRule"/>
</dbReference>
<dbReference type="GeneID" id="78361426"/>
<dbReference type="PANTHER" id="PTHR43322">
    <property type="entry name" value="1-D-DEOXYXYLULOSE 5-PHOSPHATE SYNTHASE-RELATED"/>
    <property type="match status" value="1"/>
</dbReference>